<evidence type="ECO:0000256" key="8">
    <source>
        <dbReference type="ARBA" id="ARBA00023235"/>
    </source>
</evidence>
<dbReference type="InterPro" id="IPR008881">
    <property type="entry name" value="Trigger_fac_ribosome-bd_bac"/>
</dbReference>
<dbReference type="Pfam" id="PF05698">
    <property type="entry name" value="Trigger_C"/>
    <property type="match status" value="1"/>
</dbReference>
<evidence type="ECO:0000256" key="11">
    <source>
        <dbReference type="ARBA" id="ARBA00029986"/>
    </source>
</evidence>
<dbReference type="Gene3D" id="3.10.50.40">
    <property type="match status" value="1"/>
</dbReference>
<evidence type="ECO:0000313" key="17">
    <source>
        <dbReference type="EMBL" id="MBP2032775.1"/>
    </source>
</evidence>
<evidence type="ECO:0000256" key="12">
    <source>
        <dbReference type="HAMAP-Rule" id="MF_00303"/>
    </source>
</evidence>
<proteinExistence type="inferred from homology"/>
<dbReference type="RefSeq" id="WP_209701947.1">
    <property type="nucleotide sequence ID" value="NZ_JAGGLM010000007.1"/>
</dbReference>
<dbReference type="Gene3D" id="1.10.3120.10">
    <property type="entry name" value="Trigger factor, C-terminal domain"/>
    <property type="match status" value="1"/>
</dbReference>
<keyword evidence="12" id="KW-0963">Cytoplasm</keyword>
<organism evidence="17 18">
    <name type="scientific">Clostridium algifaecis</name>
    <dbReference type="NCBI Taxonomy" id="1472040"/>
    <lineage>
        <taxon>Bacteria</taxon>
        <taxon>Bacillati</taxon>
        <taxon>Bacillota</taxon>
        <taxon>Clostridia</taxon>
        <taxon>Eubacteriales</taxon>
        <taxon>Clostridiaceae</taxon>
        <taxon>Clostridium</taxon>
    </lineage>
</organism>
<comment type="catalytic activity">
    <reaction evidence="1 12 13">
        <text>[protein]-peptidylproline (omega=180) = [protein]-peptidylproline (omega=0)</text>
        <dbReference type="Rhea" id="RHEA:16237"/>
        <dbReference type="Rhea" id="RHEA-COMP:10747"/>
        <dbReference type="Rhea" id="RHEA-COMP:10748"/>
        <dbReference type="ChEBI" id="CHEBI:83833"/>
        <dbReference type="ChEBI" id="CHEBI:83834"/>
        <dbReference type="EC" id="5.2.1.8"/>
    </reaction>
</comment>
<dbReference type="InterPro" id="IPR027304">
    <property type="entry name" value="Trigger_fact/SurA_dom_sf"/>
</dbReference>
<feature type="domain" description="PPIase FKBP-type" evidence="16">
    <location>
        <begin position="163"/>
        <end position="245"/>
    </location>
</feature>
<dbReference type="PANTHER" id="PTHR30560">
    <property type="entry name" value="TRIGGER FACTOR CHAPERONE AND PEPTIDYL-PROLYL CIS/TRANS ISOMERASE"/>
    <property type="match status" value="1"/>
</dbReference>
<evidence type="ECO:0000313" key="18">
    <source>
        <dbReference type="Proteomes" id="UP001519307"/>
    </source>
</evidence>
<dbReference type="InterPro" id="IPR001179">
    <property type="entry name" value="PPIase_FKBP_dom"/>
</dbReference>
<accession>A0ABS4KRX4</accession>
<dbReference type="HAMAP" id="MF_00303">
    <property type="entry name" value="Trigger_factor_Tig"/>
    <property type="match status" value="1"/>
</dbReference>
<dbReference type="InterPro" id="IPR036611">
    <property type="entry name" value="Trigger_fac_ribosome-bd_sf"/>
</dbReference>
<keyword evidence="15" id="KW-0175">Coiled coil</keyword>
<feature type="coiled-coil region" evidence="15">
    <location>
        <begin position="128"/>
        <end position="155"/>
    </location>
</feature>
<evidence type="ECO:0000256" key="1">
    <source>
        <dbReference type="ARBA" id="ARBA00000971"/>
    </source>
</evidence>
<dbReference type="Pfam" id="PF00254">
    <property type="entry name" value="FKBP_C"/>
    <property type="match status" value="1"/>
</dbReference>
<keyword evidence="9 12" id="KW-0131">Cell cycle</keyword>
<sequence>MNVKMEKIENNVVKLEVTVESTKFNEAMKKAFAKDAKKFNIPGFRKGKAPMSIIKKYYGEGVFYEDAINFCCDETYPQALKENDVKPVDYPKIDIVQIGEGKDFIYTAEITVVPEVELGEYKGVEVKKNTYKVEDKEIEDELKRSQEKNARIETKEEGEIEKGNLAIIDFEGCVDDKPFEGGQGKDYELEIGSGTFIDNFEDQLIGLKTGDSKDVNVTFPEEYGREDLNGKKAVFKVTVKGIKIKELPALDDDFAKDISEFDTLDEVKADIRKKKEEENKLKSKREYEDAVIDAVSANAKIDIPEVMIKKETDNMLKDLEMRLKYQGLDLESYYKYTNNTEEKVRGYMKDTAEKRVRVDLVIEKIAKVENITATEEELLNRANEMAKQYGNNDEEKISKTAKLILDSQKSYLEADVINEKVIKMLVDNSKSVA</sequence>
<dbReference type="InterPro" id="IPR046357">
    <property type="entry name" value="PPIase_dom_sf"/>
</dbReference>
<evidence type="ECO:0000256" key="13">
    <source>
        <dbReference type="PROSITE-ProRule" id="PRU00277"/>
    </source>
</evidence>
<dbReference type="EC" id="5.2.1.8" evidence="3 12"/>
<comment type="subcellular location">
    <subcellularLocation>
        <location evidence="12">Cytoplasm</location>
    </subcellularLocation>
    <text evidence="12">About half TF is bound to the ribosome near the polypeptide exit tunnel while the other half is free in the cytoplasm.</text>
</comment>
<evidence type="ECO:0000256" key="2">
    <source>
        <dbReference type="ARBA" id="ARBA00005464"/>
    </source>
</evidence>
<dbReference type="PROSITE" id="PS50059">
    <property type="entry name" value="FKBP_PPIASE"/>
    <property type="match status" value="1"/>
</dbReference>
<keyword evidence="8 12" id="KW-0413">Isomerase</keyword>
<keyword evidence="7 12" id="KW-0143">Chaperone</keyword>
<dbReference type="InterPro" id="IPR037041">
    <property type="entry name" value="Trigger_fac_C_sf"/>
</dbReference>
<evidence type="ECO:0000259" key="16">
    <source>
        <dbReference type="PROSITE" id="PS50059"/>
    </source>
</evidence>
<dbReference type="EMBL" id="JAGGLM010000007">
    <property type="protein sequence ID" value="MBP2032775.1"/>
    <property type="molecule type" value="Genomic_DNA"/>
</dbReference>
<dbReference type="Gene3D" id="3.30.70.1050">
    <property type="entry name" value="Trigger factor ribosome-binding domain"/>
    <property type="match status" value="1"/>
</dbReference>
<dbReference type="InterPro" id="IPR005215">
    <property type="entry name" value="Trig_fac"/>
</dbReference>
<evidence type="ECO:0000256" key="6">
    <source>
        <dbReference type="ARBA" id="ARBA00023110"/>
    </source>
</evidence>
<evidence type="ECO:0000256" key="3">
    <source>
        <dbReference type="ARBA" id="ARBA00013194"/>
    </source>
</evidence>
<evidence type="ECO:0000256" key="4">
    <source>
        <dbReference type="ARBA" id="ARBA00016902"/>
    </source>
</evidence>
<dbReference type="InterPro" id="IPR008880">
    <property type="entry name" value="Trigger_fac_C"/>
</dbReference>
<protein>
    <recommendedName>
        <fullName evidence="4 12">Trigger factor</fullName>
        <shortName evidence="12">TF</shortName>
        <ecNumber evidence="3 12">5.2.1.8</ecNumber>
    </recommendedName>
    <alternativeName>
        <fullName evidence="11 12">PPIase</fullName>
    </alternativeName>
</protein>
<name>A0ABS4KRX4_9CLOT</name>
<reference evidence="17 18" key="1">
    <citation type="submission" date="2021-03" db="EMBL/GenBank/DDBJ databases">
        <title>Genomic Encyclopedia of Type Strains, Phase IV (KMG-IV): sequencing the most valuable type-strain genomes for metagenomic binning, comparative biology and taxonomic classification.</title>
        <authorList>
            <person name="Goeker M."/>
        </authorList>
    </citation>
    <scope>NUCLEOTIDE SEQUENCE [LARGE SCALE GENOMIC DNA]</scope>
    <source>
        <strain evidence="17 18">DSM 28783</strain>
    </source>
</reference>
<comment type="domain">
    <text evidence="12">Consists of 3 domains; the N-terminus binds the ribosome, the middle domain has PPIase activity, while the C-terminus has intrinsic chaperone activity on its own.</text>
</comment>
<comment type="caution">
    <text evidence="17">The sequence shown here is derived from an EMBL/GenBank/DDBJ whole genome shotgun (WGS) entry which is preliminary data.</text>
</comment>
<dbReference type="Proteomes" id="UP001519307">
    <property type="component" value="Unassembled WGS sequence"/>
</dbReference>
<evidence type="ECO:0000256" key="14">
    <source>
        <dbReference type="RuleBase" id="RU003914"/>
    </source>
</evidence>
<comment type="similarity">
    <text evidence="2 12 14">Belongs to the FKBP-type PPIase family. Tig subfamily.</text>
</comment>
<dbReference type="SUPFAM" id="SSF109998">
    <property type="entry name" value="Triger factor/SurA peptide-binding domain-like"/>
    <property type="match status" value="1"/>
</dbReference>
<evidence type="ECO:0000256" key="15">
    <source>
        <dbReference type="SAM" id="Coils"/>
    </source>
</evidence>
<evidence type="ECO:0000256" key="7">
    <source>
        <dbReference type="ARBA" id="ARBA00023186"/>
    </source>
</evidence>
<keyword evidence="18" id="KW-1185">Reference proteome</keyword>
<dbReference type="PANTHER" id="PTHR30560:SF3">
    <property type="entry name" value="TRIGGER FACTOR-LIKE PROTEIN TIG, CHLOROPLASTIC"/>
    <property type="match status" value="1"/>
</dbReference>
<keyword evidence="6 12" id="KW-0697">Rotamase</keyword>
<keyword evidence="5 12" id="KW-0132">Cell division</keyword>
<evidence type="ECO:0000256" key="9">
    <source>
        <dbReference type="ARBA" id="ARBA00023306"/>
    </source>
</evidence>
<evidence type="ECO:0000256" key="5">
    <source>
        <dbReference type="ARBA" id="ARBA00022618"/>
    </source>
</evidence>
<gene>
    <name evidence="12" type="primary">tig</name>
    <name evidence="17" type="ORF">J2Z42_001449</name>
</gene>
<evidence type="ECO:0000256" key="10">
    <source>
        <dbReference type="ARBA" id="ARBA00024849"/>
    </source>
</evidence>
<dbReference type="PIRSF" id="PIRSF003095">
    <property type="entry name" value="Trigger_factor"/>
    <property type="match status" value="1"/>
</dbReference>
<dbReference type="SUPFAM" id="SSF102735">
    <property type="entry name" value="Trigger factor ribosome-binding domain"/>
    <property type="match status" value="1"/>
</dbReference>
<comment type="function">
    <text evidence="10 12">Involved in protein export. Acts as a chaperone by maintaining the newly synthesized protein in an open conformation. Functions as a peptidyl-prolyl cis-trans isomerase.</text>
</comment>
<dbReference type="Pfam" id="PF05697">
    <property type="entry name" value="Trigger_N"/>
    <property type="match status" value="1"/>
</dbReference>
<dbReference type="NCBIfam" id="TIGR00115">
    <property type="entry name" value="tig"/>
    <property type="match status" value="1"/>
</dbReference>
<dbReference type="SUPFAM" id="SSF54534">
    <property type="entry name" value="FKBP-like"/>
    <property type="match status" value="1"/>
</dbReference>